<organism evidence="2">
    <name type="scientific">freshwater metagenome</name>
    <dbReference type="NCBI Taxonomy" id="449393"/>
    <lineage>
        <taxon>unclassified sequences</taxon>
        <taxon>metagenomes</taxon>
        <taxon>ecological metagenomes</taxon>
    </lineage>
</organism>
<dbReference type="AlphaFoldDB" id="A0A6J7DKK4"/>
<gene>
    <name evidence="2" type="ORF">UFOPK3376_00832</name>
</gene>
<dbReference type="EMBL" id="CAFBLP010000014">
    <property type="protein sequence ID" value="CAB4871041.1"/>
    <property type="molecule type" value="Genomic_DNA"/>
</dbReference>
<dbReference type="Gene3D" id="1.10.30.50">
    <property type="match status" value="1"/>
</dbReference>
<dbReference type="SMART" id="SM00507">
    <property type="entry name" value="HNHc"/>
    <property type="match status" value="1"/>
</dbReference>
<accession>A0A6J7DKK4</accession>
<evidence type="ECO:0000259" key="1">
    <source>
        <dbReference type="SMART" id="SM00507"/>
    </source>
</evidence>
<reference evidence="2" key="1">
    <citation type="submission" date="2020-05" db="EMBL/GenBank/DDBJ databases">
        <authorList>
            <person name="Chiriac C."/>
            <person name="Salcher M."/>
            <person name="Ghai R."/>
            <person name="Kavagutti S V."/>
        </authorList>
    </citation>
    <scope>NUCLEOTIDE SEQUENCE</scope>
</reference>
<evidence type="ECO:0000313" key="2">
    <source>
        <dbReference type="EMBL" id="CAB4871041.1"/>
    </source>
</evidence>
<dbReference type="InterPro" id="IPR003870">
    <property type="entry name" value="DUF222"/>
</dbReference>
<name>A0A6J7DKK4_9ZZZZ</name>
<dbReference type="CDD" id="cd00085">
    <property type="entry name" value="HNHc"/>
    <property type="match status" value="1"/>
</dbReference>
<dbReference type="InterPro" id="IPR003615">
    <property type="entry name" value="HNH_nuc"/>
</dbReference>
<dbReference type="Pfam" id="PF02720">
    <property type="entry name" value="DUF222"/>
    <property type="match status" value="1"/>
</dbReference>
<feature type="domain" description="HNH nuclease" evidence="1">
    <location>
        <begin position="314"/>
        <end position="366"/>
    </location>
</feature>
<sequence length="403" mass="43813">MEVEGVLELVRGVAAVDAGCTDRDAVAVAVGQAQRLIAWCEWRQVMYTRLLSSLCSFPEKVFADAARTGLRGASRVFDRATVLQAFPGFEVLLANGRVTVDFVDVLGRSWRSLEPALRVRLQADADRLVSAAAVSSFDVFTQVMRDAVRRVEGDGGLSRLERQRGATRLRAGFDPHSGMFKLSGQFDPVTGLALAGRLDNMIATLFSESVPDGCPTDPSAKQDYLRAWALIALTEGRGNGSGRAEMIVVVDVRQADTDGGPVVDVGLPVAVPLRVLADLVGDADVTTIVVRNGVVLHAPGQLDLGRTTRLANAAQRRVLRGLYPSCAVPGCQVRFQYCKIHHVHWWRHGGVTDLHNLLPLCSRHHRNVHDNGWDLTLAIDRTLTIRFPDQTIMTTGPPSRSAA</sequence>
<proteinExistence type="predicted"/>
<protein>
    <submittedName>
        <fullName evidence="2">Unannotated protein</fullName>
    </submittedName>
</protein>